<dbReference type="EMBL" id="CM043022">
    <property type="protein sequence ID" value="KAI4456071.1"/>
    <property type="molecule type" value="Genomic_DNA"/>
</dbReference>
<sequence>MKSHLFIYGLAIFVRVFLIYSDYREDIADRIEISTPLNSFNRILESYYRMSIGVDPYSSDVLHESPLHLHFYKHLIENTGQYLPLVFVFCDVLTAYLLYLFAKKYIFHLRIEQYVNMNLYLKHLKDQMLKVTDNEAIPLYVTVMYLFNPYIIFNCVACTTTTFLNLCLATFLYGICSGSVIIGSVSLAIATLQSLYPVILISALYLSILKYQKSMLKAVMSVVLCISLLAVFIFSSYCLMKSWNFIPQTYGFILQVSDQQPNIGIYWYFFMEMFEHFKELFIYSYQINVTILYFIPLTIKFRKDPILLGVCFIMLTGIFKSYPSIGDFGFSLALLPVMKYMYNCMQQIFVSIVAIITTTTLAPILWNLWIYWGSANANFFFGTTLAFITAHIFILTDVSFAHSKHDYLLKYGNDRTINGQPAKLVLG</sequence>
<reference evidence="1" key="1">
    <citation type="submission" date="2022-04" db="EMBL/GenBank/DDBJ databases">
        <title>Chromosome-scale genome assembly of Holotrichia oblita Faldermann.</title>
        <authorList>
            <person name="Rongchong L."/>
        </authorList>
    </citation>
    <scope>NUCLEOTIDE SEQUENCE</scope>
    <source>
        <strain evidence="1">81SQS9</strain>
    </source>
</reference>
<evidence type="ECO:0000313" key="1">
    <source>
        <dbReference type="EMBL" id="KAI4456071.1"/>
    </source>
</evidence>
<proteinExistence type="predicted"/>
<comment type="caution">
    <text evidence="1">The sequence shown here is derived from an EMBL/GenBank/DDBJ whole genome shotgun (WGS) entry which is preliminary data.</text>
</comment>
<gene>
    <name evidence="1" type="ORF">MML48_8g00012773</name>
</gene>
<protein>
    <submittedName>
        <fullName evidence="1">Gpi transamidase component pig-u</fullName>
    </submittedName>
</protein>
<evidence type="ECO:0000313" key="2">
    <source>
        <dbReference type="Proteomes" id="UP001056778"/>
    </source>
</evidence>
<organism evidence="1 2">
    <name type="scientific">Holotrichia oblita</name>
    <name type="common">Chafer beetle</name>
    <dbReference type="NCBI Taxonomy" id="644536"/>
    <lineage>
        <taxon>Eukaryota</taxon>
        <taxon>Metazoa</taxon>
        <taxon>Ecdysozoa</taxon>
        <taxon>Arthropoda</taxon>
        <taxon>Hexapoda</taxon>
        <taxon>Insecta</taxon>
        <taxon>Pterygota</taxon>
        <taxon>Neoptera</taxon>
        <taxon>Endopterygota</taxon>
        <taxon>Coleoptera</taxon>
        <taxon>Polyphaga</taxon>
        <taxon>Scarabaeiformia</taxon>
        <taxon>Scarabaeidae</taxon>
        <taxon>Melolonthinae</taxon>
        <taxon>Holotrichia</taxon>
    </lineage>
</organism>
<accession>A0ACB9SLM0</accession>
<name>A0ACB9SLM0_HOLOL</name>
<keyword evidence="2" id="KW-1185">Reference proteome</keyword>
<dbReference type="Proteomes" id="UP001056778">
    <property type="component" value="Chromosome 8"/>
</dbReference>